<keyword evidence="2" id="KW-0472">Membrane</keyword>
<dbReference type="Proteomes" id="UP001382727">
    <property type="component" value="Chromosome"/>
</dbReference>
<evidence type="ECO:0000313" key="4">
    <source>
        <dbReference type="Proteomes" id="UP001382727"/>
    </source>
</evidence>
<evidence type="ECO:0000313" key="3">
    <source>
        <dbReference type="EMBL" id="WXB75716.1"/>
    </source>
</evidence>
<evidence type="ECO:0000256" key="2">
    <source>
        <dbReference type="SAM" id="Phobius"/>
    </source>
</evidence>
<accession>A0ABZ2MF81</accession>
<evidence type="ECO:0000256" key="1">
    <source>
        <dbReference type="SAM" id="MobiDB-lite"/>
    </source>
</evidence>
<keyword evidence="4" id="KW-1185">Reference proteome</keyword>
<protein>
    <submittedName>
        <fullName evidence="3">Uncharacterized protein</fullName>
    </submittedName>
</protein>
<name>A0ABZ2MF81_9MICO</name>
<dbReference type="EMBL" id="CP144913">
    <property type="protein sequence ID" value="WXB75716.1"/>
    <property type="molecule type" value="Genomic_DNA"/>
</dbReference>
<sequence length="92" mass="10170">MSAPSTEVGPGFLAFVAFFFLAVALWLLMRSMFTRMRRMNLAERAEEQREQGQVRDAPTNPGPGETAGQPTRERDSGLGDGPEEGQRRGDEV</sequence>
<feature type="compositionally biased region" description="Basic and acidic residues" evidence="1">
    <location>
        <begin position="43"/>
        <end position="53"/>
    </location>
</feature>
<dbReference type="RefSeq" id="WP_338748470.1">
    <property type="nucleotide sequence ID" value="NZ_CP144913.1"/>
</dbReference>
<organism evidence="3 4">
    <name type="scientific">Janibacter alittae</name>
    <dbReference type="NCBI Taxonomy" id="3115209"/>
    <lineage>
        <taxon>Bacteria</taxon>
        <taxon>Bacillati</taxon>
        <taxon>Actinomycetota</taxon>
        <taxon>Actinomycetes</taxon>
        <taxon>Micrococcales</taxon>
        <taxon>Intrasporangiaceae</taxon>
        <taxon>Janibacter</taxon>
    </lineage>
</organism>
<keyword evidence="2" id="KW-1133">Transmembrane helix</keyword>
<feature type="region of interest" description="Disordered" evidence="1">
    <location>
        <begin position="43"/>
        <end position="92"/>
    </location>
</feature>
<reference evidence="3 4" key="1">
    <citation type="submission" date="2024-02" db="EMBL/GenBank/DDBJ databases">
        <title>Janibacter sp. nov., isolated from gut of marine sandworm.</title>
        <authorList>
            <person name="Kim B."/>
            <person name="Jun M.O."/>
            <person name="Shin N.-R."/>
        </authorList>
    </citation>
    <scope>NUCLEOTIDE SEQUENCE [LARGE SCALE GENOMIC DNA]</scope>
    <source>
        <strain evidence="3 4">A1S7</strain>
    </source>
</reference>
<gene>
    <name evidence="3" type="ORF">V1351_12245</name>
</gene>
<feature type="transmembrane region" description="Helical" evidence="2">
    <location>
        <begin position="12"/>
        <end position="29"/>
    </location>
</feature>
<proteinExistence type="predicted"/>
<keyword evidence="2" id="KW-0812">Transmembrane</keyword>